<evidence type="ECO:0000313" key="1">
    <source>
        <dbReference type="EMBL" id="KAI7955246.1"/>
    </source>
</evidence>
<keyword evidence="2" id="KW-1185">Reference proteome</keyword>
<sequence>MLLTKTLVALQILHYHGVSGNPLALLKPLVKRAEHIFPPVVGRLQNLDEHIGELQYNFGSSVGPQACVPGTTAIHPGTSDIHASCDQHNFAPSELSEDPIFGEDDVSVIGHLDHYEIKMLQNIVKKSDQNNPSGNPFAQMNTLRAILDDSKKDEVLKLVQKYLTVPQTSTSNLEKSQETDSHSSADILTDENTAMSLQDRISTIQPAHLKKEELCAECQELMGKFDGTKKERLSKILIDDFIVIPPFTAQFLQDYYLKLIDFLSMLNDTEKDTFWGFRKTYKKLPGMTTTDSLTQDQATQSGRNFVNEECGSEEEMDALISMGEKLRSSPEAGNNPRANYRRSMIFLSNLDEAEVDICFRMSEYMLNNLKNDKQINHQ</sequence>
<proteinExistence type="predicted"/>
<comment type="caution">
    <text evidence="1">The sequence shown here is derived from an EMBL/GenBank/DDBJ whole genome shotgun (WGS) entry which is preliminary data.</text>
</comment>
<dbReference type="EMBL" id="CM045869">
    <property type="protein sequence ID" value="KAI7955246.1"/>
    <property type="molecule type" value="Genomic_DNA"/>
</dbReference>
<reference evidence="1 2" key="3">
    <citation type="journal article" date="2022" name="Microbiol. Spectr.">
        <title>Folding features and dynamics of 3D genome architecture in plant fungal pathogens.</title>
        <authorList>
            <person name="Xia C."/>
        </authorList>
    </citation>
    <scope>NUCLEOTIDE SEQUENCE [LARGE SCALE GENOMIC DNA]</scope>
    <source>
        <strain evidence="1 2">93-210</strain>
    </source>
</reference>
<name>A0ACC0EKY6_9BASI</name>
<protein>
    <submittedName>
        <fullName evidence="1">Uncharacterized protein</fullName>
    </submittedName>
</protein>
<evidence type="ECO:0000313" key="2">
    <source>
        <dbReference type="Proteomes" id="UP001060170"/>
    </source>
</evidence>
<organism evidence="1 2">
    <name type="scientific">Puccinia striiformis f. sp. tritici</name>
    <dbReference type="NCBI Taxonomy" id="168172"/>
    <lineage>
        <taxon>Eukaryota</taxon>
        <taxon>Fungi</taxon>
        <taxon>Dikarya</taxon>
        <taxon>Basidiomycota</taxon>
        <taxon>Pucciniomycotina</taxon>
        <taxon>Pucciniomycetes</taxon>
        <taxon>Pucciniales</taxon>
        <taxon>Pucciniaceae</taxon>
        <taxon>Puccinia</taxon>
    </lineage>
</organism>
<accession>A0ACC0EKY6</accession>
<reference evidence="2" key="2">
    <citation type="journal article" date="2018" name="Mol. Plant Microbe Interact.">
        <title>Genome sequence resources for the wheat stripe rust pathogen (Puccinia striiformis f. sp. tritici) and the barley stripe rust pathogen (Puccinia striiformis f. sp. hordei).</title>
        <authorList>
            <person name="Xia C."/>
            <person name="Wang M."/>
            <person name="Yin C."/>
            <person name="Cornejo O.E."/>
            <person name="Hulbert S.H."/>
            <person name="Chen X."/>
        </authorList>
    </citation>
    <scope>NUCLEOTIDE SEQUENCE [LARGE SCALE GENOMIC DNA]</scope>
    <source>
        <strain evidence="2">93-210</strain>
    </source>
</reference>
<gene>
    <name evidence="1" type="ORF">MJO28_005646</name>
</gene>
<reference evidence="2" key="1">
    <citation type="journal article" date="2018" name="BMC Genomics">
        <title>Genomic insights into host adaptation between the wheat stripe rust pathogen (Puccinia striiformis f. sp. tritici) and the barley stripe rust pathogen (Puccinia striiformis f. sp. hordei).</title>
        <authorList>
            <person name="Xia C."/>
            <person name="Wang M."/>
            <person name="Yin C."/>
            <person name="Cornejo O.E."/>
            <person name="Hulbert S.H."/>
            <person name="Chen X."/>
        </authorList>
    </citation>
    <scope>NUCLEOTIDE SEQUENCE [LARGE SCALE GENOMIC DNA]</scope>
    <source>
        <strain evidence="2">93-210</strain>
    </source>
</reference>
<dbReference type="Proteomes" id="UP001060170">
    <property type="component" value="Chromosome 5"/>
</dbReference>